<organism evidence="1 2">
    <name type="scientific">Burkholderia multivorans</name>
    <dbReference type="NCBI Taxonomy" id="87883"/>
    <lineage>
        <taxon>Bacteria</taxon>
        <taxon>Pseudomonadati</taxon>
        <taxon>Pseudomonadota</taxon>
        <taxon>Betaproteobacteria</taxon>
        <taxon>Burkholderiales</taxon>
        <taxon>Burkholderiaceae</taxon>
        <taxon>Burkholderia</taxon>
        <taxon>Burkholderia cepacia complex</taxon>
    </lineage>
</organism>
<protein>
    <submittedName>
        <fullName evidence="1">Uncharacterized protein</fullName>
    </submittedName>
</protein>
<dbReference type="EMBL" id="JAHPMX010000019">
    <property type="protein sequence ID" value="MBU9359684.1"/>
    <property type="molecule type" value="Genomic_DNA"/>
</dbReference>
<gene>
    <name evidence="1" type="ORF">KTE52_25430</name>
</gene>
<proteinExistence type="predicted"/>
<comment type="caution">
    <text evidence="1">The sequence shown here is derived from an EMBL/GenBank/DDBJ whole genome shotgun (WGS) entry which is preliminary data.</text>
</comment>
<dbReference type="AlphaFoldDB" id="A0AAP2MRD8"/>
<reference evidence="1" key="1">
    <citation type="submission" date="2021-06" db="EMBL/GenBank/DDBJ databases">
        <title>A collection of bacterial strains from the Burkholderia cepacia Research Laboratory and Repository.</title>
        <authorList>
            <person name="Lipuma J."/>
            <person name="Spilker T."/>
        </authorList>
    </citation>
    <scope>NUCLEOTIDE SEQUENCE</scope>
    <source>
        <strain evidence="1">AU37435</strain>
    </source>
</reference>
<name>A0AAP2MRD8_9BURK</name>
<dbReference type="RefSeq" id="WP_140401373.1">
    <property type="nucleotide sequence ID" value="NZ_CADFDF010000002.1"/>
</dbReference>
<dbReference type="Proteomes" id="UP001196915">
    <property type="component" value="Unassembled WGS sequence"/>
</dbReference>
<evidence type="ECO:0000313" key="2">
    <source>
        <dbReference type="Proteomes" id="UP001196915"/>
    </source>
</evidence>
<evidence type="ECO:0000313" key="1">
    <source>
        <dbReference type="EMBL" id="MBU9359684.1"/>
    </source>
</evidence>
<accession>A0AAP2MRD8</accession>
<sequence>MFDAQASACVRVVGWSSTSIGDGINAEPGCRRAMSRGQEGGGRNARTFAAVPGATLSLSAARDMVPTTEKIDVGFRRPLRVDDDARDGKHFVI</sequence>